<feature type="non-terminal residue" evidence="2">
    <location>
        <position position="45"/>
    </location>
</feature>
<sequence>MAIELSASMNTFTYQQPPATIHNRPKRLFRTAGQGNGGAEADLSA</sequence>
<comment type="caution">
    <text evidence="2">The sequence shown here is derived from an EMBL/GenBank/DDBJ whole genome shotgun (WGS) entry which is preliminary data.</text>
</comment>
<organism evidence="2 3">
    <name type="scientific">Trifolium medium</name>
    <dbReference type="NCBI Taxonomy" id="97028"/>
    <lineage>
        <taxon>Eukaryota</taxon>
        <taxon>Viridiplantae</taxon>
        <taxon>Streptophyta</taxon>
        <taxon>Embryophyta</taxon>
        <taxon>Tracheophyta</taxon>
        <taxon>Spermatophyta</taxon>
        <taxon>Magnoliopsida</taxon>
        <taxon>eudicotyledons</taxon>
        <taxon>Gunneridae</taxon>
        <taxon>Pentapetalae</taxon>
        <taxon>rosids</taxon>
        <taxon>fabids</taxon>
        <taxon>Fabales</taxon>
        <taxon>Fabaceae</taxon>
        <taxon>Papilionoideae</taxon>
        <taxon>50 kb inversion clade</taxon>
        <taxon>NPAAA clade</taxon>
        <taxon>Hologalegina</taxon>
        <taxon>IRL clade</taxon>
        <taxon>Trifolieae</taxon>
        <taxon>Trifolium</taxon>
    </lineage>
</organism>
<evidence type="ECO:0000313" key="2">
    <source>
        <dbReference type="EMBL" id="MCI64837.1"/>
    </source>
</evidence>
<name>A0A392TWL5_9FABA</name>
<dbReference type="EMBL" id="LXQA010664119">
    <property type="protein sequence ID" value="MCI64837.1"/>
    <property type="molecule type" value="Genomic_DNA"/>
</dbReference>
<feature type="region of interest" description="Disordered" evidence="1">
    <location>
        <begin position="16"/>
        <end position="45"/>
    </location>
</feature>
<dbReference type="Proteomes" id="UP000265520">
    <property type="component" value="Unassembled WGS sequence"/>
</dbReference>
<protein>
    <submittedName>
        <fullName evidence="2">Uncharacterized protein</fullName>
    </submittedName>
</protein>
<accession>A0A392TWL5</accession>
<keyword evidence="3" id="KW-1185">Reference proteome</keyword>
<evidence type="ECO:0000313" key="3">
    <source>
        <dbReference type="Proteomes" id="UP000265520"/>
    </source>
</evidence>
<reference evidence="2 3" key="1">
    <citation type="journal article" date="2018" name="Front. Plant Sci.">
        <title>Red Clover (Trifolium pratense) and Zigzag Clover (T. medium) - A Picture of Genomic Similarities and Differences.</title>
        <authorList>
            <person name="Dluhosova J."/>
            <person name="Istvanek J."/>
            <person name="Nedelnik J."/>
            <person name="Repkova J."/>
        </authorList>
    </citation>
    <scope>NUCLEOTIDE SEQUENCE [LARGE SCALE GENOMIC DNA]</scope>
    <source>
        <strain evidence="3">cv. 10/8</strain>
        <tissue evidence="2">Leaf</tissue>
    </source>
</reference>
<dbReference type="AlphaFoldDB" id="A0A392TWL5"/>
<proteinExistence type="predicted"/>
<evidence type="ECO:0000256" key="1">
    <source>
        <dbReference type="SAM" id="MobiDB-lite"/>
    </source>
</evidence>